<dbReference type="EMBL" id="FOLO01000015">
    <property type="protein sequence ID" value="SFC68963.1"/>
    <property type="molecule type" value="Genomic_DNA"/>
</dbReference>
<dbReference type="OrthoDB" id="7170694at2"/>
<dbReference type="AlphaFoldDB" id="A0A1I1LF16"/>
<proteinExistence type="predicted"/>
<reference evidence="1 2" key="1">
    <citation type="submission" date="2016-10" db="EMBL/GenBank/DDBJ databases">
        <authorList>
            <person name="de Groot N.N."/>
        </authorList>
    </citation>
    <scope>NUCLEOTIDE SEQUENCE [LARGE SCALE GENOMIC DNA]</scope>
    <source>
        <strain evidence="1 2">DSM 6059</strain>
    </source>
</reference>
<protein>
    <recommendedName>
        <fullName evidence="3">Orphan protein</fullName>
    </recommendedName>
</protein>
<evidence type="ECO:0000313" key="1">
    <source>
        <dbReference type="EMBL" id="SFC68963.1"/>
    </source>
</evidence>
<organism evidence="1 2">
    <name type="scientific">Pseudoalteromonas denitrificans DSM 6059</name>
    <dbReference type="NCBI Taxonomy" id="1123010"/>
    <lineage>
        <taxon>Bacteria</taxon>
        <taxon>Pseudomonadati</taxon>
        <taxon>Pseudomonadota</taxon>
        <taxon>Gammaproteobacteria</taxon>
        <taxon>Alteromonadales</taxon>
        <taxon>Pseudoalteromonadaceae</taxon>
        <taxon>Pseudoalteromonas</taxon>
    </lineage>
</organism>
<sequence length="264" mass="29875">MLSIFKSKSLLATEEQNWVLDTFIWAFERFDGECFIDETKIILPNNHYFPDQVNSVFGMAQNVFNHVVKYAGMQNWPLKLVEPDKMQAVAFPHWQFESRLRGENAKLINVNMREQIISISYNPQQINQPQDLVASFAQTLALILIHHNKELPPGGEALLPQVSELVAGFLGFGVMLANTAYQFRGGCGSCFNAYANRQAALPEPELIFNLALIAKLKGENRNKILPHLKPYLRGMFKKADKTLNNELKQTANPLLLAVFDKANP</sequence>
<dbReference type="STRING" id="1123010.SAMN02745724_02289"/>
<name>A0A1I1LF16_9GAMM</name>
<accession>A0A1I1LF16</accession>
<evidence type="ECO:0000313" key="2">
    <source>
        <dbReference type="Proteomes" id="UP000198862"/>
    </source>
</evidence>
<evidence type="ECO:0008006" key="3">
    <source>
        <dbReference type="Google" id="ProtNLM"/>
    </source>
</evidence>
<dbReference type="RefSeq" id="WP_091983771.1">
    <property type="nucleotide sequence ID" value="NZ_FOLO01000015.1"/>
</dbReference>
<keyword evidence="2" id="KW-1185">Reference proteome</keyword>
<gene>
    <name evidence="1" type="ORF">SAMN02745724_02289</name>
</gene>
<dbReference type="Proteomes" id="UP000198862">
    <property type="component" value="Unassembled WGS sequence"/>
</dbReference>